<sequence>MQAAPHALTPDVDVAILGTGFAGLGMAIKLKQEGGQRFVLLERADEVGGTWRDNHYPGAACDVPSHLYSLSYAPNTEWSRKYPSQPELYQYLRQLANDYGLYPHIRFGAELEQAEFDETNNLWRVRTSNGEVTARSLVMGSGGLAEPRWPDIPGVDRFKGERFHSSRWDHSIDLTGKRVAVVGSAASAIQLVPQIVDKAATLSVFQRTPNWIIPRGDRAYRATEKALFRRLPLARQLHRAAIYWGHEARVMGMVINPKLMTVFQKVAELHIRRQVKDPALRKQVTPDYTIGCRRVLISNDWYPALQRDNAELVTDGIAEITETGIRTEDGQLREVDVIIFATGFYATENPIAGLVHGRHGDTLASHWQDGEQAYLGTTVSGFPNLFMLVGPNTGLGHTSMVFMIEAQVEMVMKLLALRNQAGAETLEVKAEVQDRYNDKLQKRLAGSVWATGCTSWYQHRSGKITALWPGFTFEFWLRTRKVDQDAYRLG</sequence>
<accession>A0ABV4AI64</accession>
<gene>
    <name evidence="1" type="ORF">AB5I84_09270</name>
</gene>
<proteinExistence type="predicted"/>
<dbReference type="GO" id="GO:0004497">
    <property type="term" value="F:monooxygenase activity"/>
    <property type="evidence" value="ECO:0007669"/>
    <property type="project" value="UniProtKB-KW"/>
</dbReference>
<evidence type="ECO:0000313" key="1">
    <source>
        <dbReference type="EMBL" id="MEY1662335.1"/>
    </source>
</evidence>
<dbReference type="PANTHER" id="PTHR42877:SF4">
    <property type="entry name" value="FAD_NAD(P)-BINDING DOMAIN-CONTAINING PROTEIN-RELATED"/>
    <property type="match status" value="1"/>
</dbReference>
<dbReference type="RefSeq" id="WP_369455571.1">
    <property type="nucleotide sequence ID" value="NZ_JBGCUO010000001.1"/>
</dbReference>
<reference evidence="1 2" key="1">
    <citation type="submission" date="2024-07" db="EMBL/GenBank/DDBJ databases">
        <authorList>
            <person name="Ren Q."/>
        </authorList>
    </citation>
    <scope>NUCLEOTIDE SEQUENCE [LARGE SCALE GENOMIC DNA]</scope>
    <source>
        <strain evidence="1 2">REN37</strain>
    </source>
</reference>
<keyword evidence="1" id="KW-0503">Monooxygenase</keyword>
<dbReference type="EMBL" id="JBGCUO010000001">
    <property type="protein sequence ID" value="MEY1662335.1"/>
    <property type="molecule type" value="Genomic_DNA"/>
</dbReference>
<dbReference type="InterPro" id="IPR036188">
    <property type="entry name" value="FAD/NAD-bd_sf"/>
</dbReference>
<dbReference type="Proteomes" id="UP001562065">
    <property type="component" value="Unassembled WGS sequence"/>
</dbReference>
<evidence type="ECO:0000313" key="2">
    <source>
        <dbReference type="Proteomes" id="UP001562065"/>
    </source>
</evidence>
<dbReference type="SUPFAM" id="SSF51905">
    <property type="entry name" value="FAD/NAD(P)-binding domain"/>
    <property type="match status" value="1"/>
</dbReference>
<dbReference type="PANTHER" id="PTHR42877">
    <property type="entry name" value="L-ORNITHINE N(5)-MONOOXYGENASE-RELATED"/>
    <property type="match status" value="1"/>
</dbReference>
<dbReference type="Gene3D" id="3.50.50.60">
    <property type="entry name" value="FAD/NAD(P)-binding domain"/>
    <property type="match status" value="2"/>
</dbReference>
<name>A0ABV4AI64_9GAMM</name>
<organism evidence="1 2">
    <name type="scientific">Isoalcanivorax beigongshangi</name>
    <dbReference type="NCBI Taxonomy" id="3238810"/>
    <lineage>
        <taxon>Bacteria</taxon>
        <taxon>Pseudomonadati</taxon>
        <taxon>Pseudomonadota</taxon>
        <taxon>Gammaproteobacteria</taxon>
        <taxon>Oceanospirillales</taxon>
        <taxon>Alcanivoracaceae</taxon>
        <taxon>Isoalcanivorax</taxon>
    </lineage>
</organism>
<protein>
    <submittedName>
        <fullName evidence="1">Flavin-containing monooxygenase</fullName>
        <ecNumber evidence="1">1.14.13.-</ecNumber>
    </submittedName>
</protein>
<dbReference type="Pfam" id="PF13738">
    <property type="entry name" value="Pyr_redox_3"/>
    <property type="match status" value="1"/>
</dbReference>
<comment type="caution">
    <text evidence="1">The sequence shown here is derived from an EMBL/GenBank/DDBJ whole genome shotgun (WGS) entry which is preliminary data.</text>
</comment>
<dbReference type="InterPro" id="IPR051209">
    <property type="entry name" value="FAD-bind_Monooxygenase_sf"/>
</dbReference>
<dbReference type="EC" id="1.14.13.-" evidence="1"/>
<keyword evidence="1" id="KW-0560">Oxidoreductase</keyword>
<keyword evidence="2" id="KW-1185">Reference proteome</keyword>